<dbReference type="Pfam" id="PF12840">
    <property type="entry name" value="HTH_20"/>
    <property type="match status" value="1"/>
</dbReference>
<dbReference type="EMBL" id="BONI01000023">
    <property type="protein sequence ID" value="GIG06477.1"/>
    <property type="molecule type" value="Genomic_DNA"/>
</dbReference>
<dbReference type="InterPro" id="IPR011991">
    <property type="entry name" value="ArsR-like_HTH"/>
</dbReference>
<reference evidence="1 2" key="1">
    <citation type="submission" date="2021-01" db="EMBL/GenBank/DDBJ databases">
        <title>Whole genome shotgun sequence of Catellatospora coxensis NBRC 107359.</title>
        <authorList>
            <person name="Komaki H."/>
            <person name="Tamura T."/>
        </authorList>
    </citation>
    <scope>NUCLEOTIDE SEQUENCE [LARGE SCALE GENOMIC DNA]</scope>
    <source>
        <strain evidence="1 2">NBRC 107359</strain>
    </source>
</reference>
<dbReference type="InterPro" id="IPR036390">
    <property type="entry name" value="WH_DNA-bd_sf"/>
</dbReference>
<keyword evidence="2" id="KW-1185">Reference proteome</keyword>
<dbReference type="InterPro" id="IPR036388">
    <property type="entry name" value="WH-like_DNA-bd_sf"/>
</dbReference>
<gene>
    <name evidence="1" type="ORF">Cco03nite_31770</name>
</gene>
<dbReference type="CDD" id="cd00090">
    <property type="entry name" value="HTH_ARSR"/>
    <property type="match status" value="1"/>
</dbReference>
<organism evidence="1 2">
    <name type="scientific">Catellatospora coxensis</name>
    <dbReference type="NCBI Taxonomy" id="310354"/>
    <lineage>
        <taxon>Bacteria</taxon>
        <taxon>Bacillati</taxon>
        <taxon>Actinomycetota</taxon>
        <taxon>Actinomycetes</taxon>
        <taxon>Micromonosporales</taxon>
        <taxon>Micromonosporaceae</taxon>
        <taxon>Catellatospora</taxon>
    </lineage>
</organism>
<sequence length="104" mass="11799">MTDSAPRLRRIAGVSELRAVSDTVRLAVLSILFDHPQDSFSVRDLAERTGVPVTLMHYHLKILRTENLVGVVVRRTAQNRRERQYQARYAALRWDFPAAGDPGV</sequence>
<dbReference type="Gene3D" id="1.10.10.10">
    <property type="entry name" value="Winged helix-like DNA-binding domain superfamily/Winged helix DNA-binding domain"/>
    <property type="match status" value="1"/>
</dbReference>
<evidence type="ECO:0000313" key="1">
    <source>
        <dbReference type="EMBL" id="GIG06477.1"/>
    </source>
</evidence>
<dbReference type="Proteomes" id="UP000630887">
    <property type="component" value="Unassembled WGS sequence"/>
</dbReference>
<comment type="caution">
    <text evidence="1">The sequence shown here is derived from an EMBL/GenBank/DDBJ whole genome shotgun (WGS) entry which is preliminary data.</text>
</comment>
<dbReference type="AlphaFoldDB" id="A0A8J3KP14"/>
<proteinExistence type="predicted"/>
<name>A0A8J3KP14_9ACTN</name>
<accession>A0A8J3KP14</accession>
<protein>
    <recommendedName>
        <fullName evidence="3">Helix-turn-helix protein</fullName>
    </recommendedName>
</protein>
<dbReference type="SUPFAM" id="SSF46785">
    <property type="entry name" value="Winged helix' DNA-binding domain"/>
    <property type="match status" value="1"/>
</dbReference>
<evidence type="ECO:0000313" key="2">
    <source>
        <dbReference type="Proteomes" id="UP000630887"/>
    </source>
</evidence>
<dbReference type="RefSeq" id="WP_203692851.1">
    <property type="nucleotide sequence ID" value="NZ_BAAALC010000028.1"/>
</dbReference>
<evidence type="ECO:0008006" key="3">
    <source>
        <dbReference type="Google" id="ProtNLM"/>
    </source>
</evidence>